<organism evidence="2">
    <name type="scientific">Rhizophora mucronata</name>
    <name type="common">Asiatic mangrove</name>
    <dbReference type="NCBI Taxonomy" id="61149"/>
    <lineage>
        <taxon>Eukaryota</taxon>
        <taxon>Viridiplantae</taxon>
        <taxon>Streptophyta</taxon>
        <taxon>Embryophyta</taxon>
        <taxon>Tracheophyta</taxon>
        <taxon>Spermatophyta</taxon>
        <taxon>Magnoliopsida</taxon>
        <taxon>eudicotyledons</taxon>
        <taxon>Gunneridae</taxon>
        <taxon>Pentapetalae</taxon>
        <taxon>rosids</taxon>
        <taxon>fabids</taxon>
        <taxon>Malpighiales</taxon>
        <taxon>Rhizophoraceae</taxon>
        <taxon>Rhizophora</taxon>
    </lineage>
</organism>
<feature type="region of interest" description="Disordered" evidence="1">
    <location>
        <begin position="1"/>
        <end position="44"/>
    </location>
</feature>
<feature type="compositionally biased region" description="Basic and acidic residues" evidence="1">
    <location>
        <begin position="10"/>
        <end position="20"/>
    </location>
</feature>
<reference evidence="2" key="1">
    <citation type="submission" date="2018-02" db="EMBL/GenBank/DDBJ databases">
        <title>Rhizophora mucronata_Transcriptome.</title>
        <authorList>
            <person name="Meera S.P."/>
            <person name="Sreeshan A."/>
            <person name="Augustine A."/>
        </authorList>
    </citation>
    <scope>NUCLEOTIDE SEQUENCE</scope>
    <source>
        <tissue evidence="2">Leaf</tissue>
    </source>
</reference>
<evidence type="ECO:0000256" key="1">
    <source>
        <dbReference type="SAM" id="MobiDB-lite"/>
    </source>
</evidence>
<protein>
    <submittedName>
        <fullName evidence="2">Uncharacterized protein</fullName>
    </submittedName>
</protein>
<dbReference type="EMBL" id="GGEC01055153">
    <property type="protein sequence ID" value="MBX35637.1"/>
    <property type="molecule type" value="Transcribed_RNA"/>
</dbReference>
<proteinExistence type="predicted"/>
<evidence type="ECO:0000313" key="2">
    <source>
        <dbReference type="EMBL" id="MBX35637.1"/>
    </source>
</evidence>
<sequence length="44" mass="5047">MAKKASVLKHLAEHSSETGMHKSIKTARFSERFLPPIKRTKCHK</sequence>
<dbReference type="AlphaFoldDB" id="A0A2P2MZJ6"/>
<accession>A0A2P2MZJ6</accession>
<name>A0A2P2MZJ6_RHIMU</name>